<dbReference type="Pfam" id="PF07690">
    <property type="entry name" value="MFS_1"/>
    <property type="match status" value="1"/>
</dbReference>
<dbReference type="Proteomes" id="UP001302652">
    <property type="component" value="Chromosome 2"/>
</dbReference>
<keyword evidence="9" id="KW-1185">Reference proteome</keyword>
<dbReference type="RefSeq" id="WP_317019849.1">
    <property type="nucleotide sequence ID" value="NZ_CP136512.1"/>
</dbReference>
<dbReference type="InterPro" id="IPR011701">
    <property type="entry name" value="MFS"/>
</dbReference>
<sequence>MVLYIALSTWHCRSRLFPGIVLYLTYWYPAERRSRVNALFMMGIPVAGVIGGTLSGWIIRAFNGVHGLANWQWLFLLEAIRSIVLGVIKLIYLPKGIRAAKWLTEPEKKLLEKIAQDGAGKRHATIGSVLGNGRVWFMAAIYCCCMMGLYGGGFYLPTLIKAAGVKDVLDVGMLTAIPYGCAIVVMLLIARSADRLRERRWHFGAAGLMASVGPLLATVSGSNVELAMIALTLGTAGVLATMPVFWAWPSAMLGGSAAAAGIGQLG</sequence>
<evidence type="ECO:0000256" key="4">
    <source>
        <dbReference type="ARBA" id="ARBA00022989"/>
    </source>
</evidence>
<keyword evidence="4 6" id="KW-1133">Transmembrane helix</keyword>
<dbReference type="EMBL" id="CP136512">
    <property type="protein sequence ID" value="WOD17298.1"/>
    <property type="molecule type" value="Genomic_DNA"/>
</dbReference>
<evidence type="ECO:0000259" key="7">
    <source>
        <dbReference type="PROSITE" id="PS50850"/>
    </source>
</evidence>
<feature type="transmembrane region" description="Helical" evidence="6">
    <location>
        <begin position="201"/>
        <end position="220"/>
    </location>
</feature>
<organism evidence="8 9">
    <name type="scientific">Paraburkholderia kirstenboschensis</name>
    <dbReference type="NCBI Taxonomy" id="1245436"/>
    <lineage>
        <taxon>Bacteria</taxon>
        <taxon>Pseudomonadati</taxon>
        <taxon>Pseudomonadota</taxon>
        <taxon>Betaproteobacteria</taxon>
        <taxon>Burkholderiales</taxon>
        <taxon>Burkholderiaceae</taxon>
        <taxon>Paraburkholderia</taxon>
    </lineage>
</organism>
<feature type="transmembrane region" description="Helical" evidence="6">
    <location>
        <begin position="135"/>
        <end position="156"/>
    </location>
</feature>
<evidence type="ECO:0000256" key="3">
    <source>
        <dbReference type="ARBA" id="ARBA00022692"/>
    </source>
</evidence>
<evidence type="ECO:0000313" key="8">
    <source>
        <dbReference type="EMBL" id="WOD17298.1"/>
    </source>
</evidence>
<evidence type="ECO:0000313" key="9">
    <source>
        <dbReference type="Proteomes" id="UP001302652"/>
    </source>
</evidence>
<feature type="transmembrane region" description="Helical" evidence="6">
    <location>
        <begin position="226"/>
        <end position="248"/>
    </location>
</feature>
<keyword evidence="2" id="KW-0813">Transport</keyword>
<dbReference type="InterPro" id="IPR020846">
    <property type="entry name" value="MFS_dom"/>
</dbReference>
<name>A0ABZ0EJB0_9BURK</name>
<evidence type="ECO:0000256" key="6">
    <source>
        <dbReference type="SAM" id="Phobius"/>
    </source>
</evidence>
<comment type="subcellular location">
    <subcellularLocation>
        <location evidence="1">Membrane</location>
        <topology evidence="1">Multi-pass membrane protein</topology>
    </subcellularLocation>
</comment>
<feature type="transmembrane region" description="Helical" evidence="6">
    <location>
        <begin position="38"/>
        <end position="59"/>
    </location>
</feature>
<dbReference type="PANTHER" id="PTHR43791:SF36">
    <property type="entry name" value="TRANSPORTER, PUTATIVE (AFU_ORTHOLOGUE AFUA_6G08340)-RELATED"/>
    <property type="match status" value="1"/>
</dbReference>
<accession>A0ABZ0EJB0</accession>
<protein>
    <submittedName>
        <fullName evidence="8">MFS transporter</fullName>
    </submittedName>
</protein>
<keyword evidence="5 6" id="KW-0472">Membrane</keyword>
<keyword evidence="3 6" id="KW-0812">Transmembrane</keyword>
<proteinExistence type="predicted"/>
<reference evidence="8 9" key="1">
    <citation type="submission" date="2023-10" db="EMBL/GenBank/DDBJ databases">
        <title>Surface-active antibiotics is a multifunctional adaptation for post-fire microbes.</title>
        <authorList>
            <person name="Liu M.D."/>
            <person name="Du Y."/>
            <person name="Koupaei S.K."/>
            <person name="Kim N.R."/>
            <person name="Zhang W."/>
            <person name="Traxler M.F."/>
        </authorList>
    </citation>
    <scope>NUCLEOTIDE SEQUENCE [LARGE SCALE GENOMIC DNA]</scope>
    <source>
        <strain evidence="8 9">F3</strain>
    </source>
</reference>
<dbReference type="PROSITE" id="PS50850">
    <property type="entry name" value="MFS"/>
    <property type="match status" value="1"/>
</dbReference>
<evidence type="ECO:0000256" key="5">
    <source>
        <dbReference type="ARBA" id="ARBA00023136"/>
    </source>
</evidence>
<evidence type="ECO:0000256" key="2">
    <source>
        <dbReference type="ARBA" id="ARBA00022448"/>
    </source>
</evidence>
<feature type="transmembrane region" description="Helical" evidence="6">
    <location>
        <begin position="168"/>
        <end position="189"/>
    </location>
</feature>
<feature type="domain" description="Major facilitator superfamily (MFS) profile" evidence="7">
    <location>
        <begin position="1"/>
        <end position="266"/>
    </location>
</feature>
<gene>
    <name evidence="8" type="ORF">RW095_14110</name>
</gene>
<dbReference type="PANTHER" id="PTHR43791">
    <property type="entry name" value="PERMEASE-RELATED"/>
    <property type="match status" value="1"/>
</dbReference>
<evidence type="ECO:0000256" key="1">
    <source>
        <dbReference type="ARBA" id="ARBA00004141"/>
    </source>
</evidence>
<dbReference type="SUPFAM" id="SSF103473">
    <property type="entry name" value="MFS general substrate transporter"/>
    <property type="match status" value="1"/>
</dbReference>
<feature type="transmembrane region" description="Helical" evidence="6">
    <location>
        <begin position="71"/>
        <end position="92"/>
    </location>
</feature>
<dbReference type="Gene3D" id="1.20.1250.20">
    <property type="entry name" value="MFS general substrate transporter like domains"/>
    <property type="match status" value="2"/>
</dbReference>
<dbReference type="InterPro" id="IPR036259">
    <property type="entry name" value="MFS_trans_sf"/>
</dbReference>